<keyword evidence="1" id="KW-0472">Membrane</keyword>
<dbReference type="SUPFAM" id="SSF46565">
    <property type="entry name" value="Chaperone J-domain"/>
    <property type="match status" value="1"/>
</dbReference>
<dbReference type="PROSITE" id="PS50076">
    <property type="entry name" value="DNAJ_2"/>
    <property type="match status" value="1"/>
</dbReference>
<name>A0ABP8Z1R4_9MICO</name>
<organism evidence="3 4">
    <name type="scientific">Amnibacterium soli</name>
    <dbReference type="NCBI Taxonomy" id="1282736"/>
    <lineage>
        <taxon>Bacteria</taxon>
        <taxon>Bacillati</taxon>
        <taxon>Actinomycetota</taxon>
        <taxon>Actinomycetes</taxon>
        <taxon>Micrococcales</taxon>
        <taxon>Microbacteriaceae</taxon>
        <taxon>Amnibacterium</taxon>
    </lineage>
</organism>
<dbReference type="Gene3D" id="1.10.287.110">
    <property type="entry name" value="DnaJ domain"/>
    <property type="match status" value="1"/>
</dbReference>
<keyword evidence="4" id="KW-1185">Reference proteome</keyword>
<dbReference type="EMBL" id="BAABLP010000002">
    <property type="protein sequence ID" value="GAA4743985.1"/>
    <property type="molecule type" value="Genomic_DNA"/>
</dbReference>
<dbReference type="SMART" id="SM00271">
    <property type="entry name" value="DnaJ"/>
    <property type="match status" value="1"/>
</dbReference>
<sequence length="134" mass="13809">MPRPEAAALLGVPATATPAEVQRAYLRAARTTHPDLLPDSDEAGRRSAAEAFDRLTRARDVLLEPAPPAPPTASAWAPGADGVQYRRVEGRGIGDSLVVLVLLAFLLIGLVSLQQGLGFGVEAPPAGPAATTAP</sequence>
<dbReference type="CDD" id="cd06257">
    <property type="entry name" value="DnaJ"/>
    <property type="match status" value="1"/>
</dbReference>
<accession>A0ABP8Z1R4</accession>
<proteinExistence type="predicted"/>
<keyword evidence="1" id="KW-1133">Transmembrane helix</keyword>
<dbReference type="Pfam" id="PF00226">
    <property type="entry name" value="DnaJ"/>
    <property type="match status" value="1"/>
</dbReference>
<gene>
    <name evidence="3" type="ORF">GCM10025783_14600</name>
</gene>
<dbReference type="InterPro" id="IPR001623">
    <property type="entry name" value="DnaJ_domain"/>
</dbReference>
<evidence type="ECO:0000313" key="3">
    <source>
        <dbReference type="EMBL" id="GAA4743985.1"/>
    </source>
</evidence>
<evidence type="ECO:0000259" key="2">
    <source>
        <dbReference type="PROSITE" id="PS50076"/>
    </source>
</evidence>
<dbReference type="InterPro" id="IPR036869">
    <property type="entry name" value="J_dom_sf"/>
</dbReference>
<protein>
    <recommendedName>
        <fullName evidence="2">J domain-containing protein</fullName>
    </recommendedName>
</protein>
<dbReference type="Proteomes" id="UP001500121">
    <property type="component" value="Unassembled WGS sequence"/>
</dbReference>
<feature type="transmembrane region" description="Helical" evidence="1">
    <location>
        <begin position="96"/>
        <end position="117"/>
    </location>
</feature>
<comment type="caution">
    <text evidence="3">The sequence shown here is derived from an EMBL/GenBank/DDBJ whole genome shotgun (WGS) entry which is preliminary data.</text>
</comment>
<dbReference type="PRINTS" id="PR00625">
    <property type="entry name" value="JDOMAIN"/>
</dbReference>
<reference evidence="4" key="1">
    <citation type="journal article" date="2019" name="Int. J. Syst. Evol. Microbiol.">
        <title>The Global Catalogue of Microorganisms (GCM) 10K type strain sequencing project: providing services to taxonomists for standard genome sequencing and annotation.</title>
        <authorList>
            <consortium name="The Broad Institute Genomics Platform"/>
            <consortium name="The Broad Institute Genome Sequencing Center for Infectious Disease"/>
            <person name="Wu L."/>
            <person name="Ma J."/>
        </authorList>
    </citation>
    <scope>NUCLEOTIDE SEQUENCE [LARGE SCALE GENOMIC DNA]</scope>
    <source>
        <strain evidence="4">JCM 19015</strain>
    </source>
</reference>
<evidence type="ECO:0000313" key="4">
    <source>
        <dbReference type="Proteomes" id="UP001500121"/>
    </source>
</evidence>
<feature type="domain" description="J" evidence="2">
    <location>
        <begin position="5"/>
        <end position="67"/>
    </location>
</feature>
<evidence type="ECO:0000256" key="1">
    <source>
        <dbReference type="SAM" id="Phobius"/>
    </source>
</evidence>
<keyword evidence="1" id="KW-0812">Transmembrane</keyword>